<dbReference type="Proteomes" id="UP001357452">
    <property type="component" value="Unassembled WGS sequence"/>
</dbReference>
<keyword evidence="2" id="KW-1185">Reference proteome</keyword>
<protein>
    <submittedName>
        <fullName evidence="1">Uncharacterized protein</fullName>
    </submittedName>
</protein>
<dbReference type="EMBL" id="JAZGLY010000008">
    <property type="protein sequence ID" value="MEE6188151.1"/>
    <property type="molecule type" value="Genomic_DNA"/>
</dbReference>
<accession>A0ABU7RJJ8</accession>
<reference evidence="1 2" key="1">
    <citation type="submission" date="2024-01" db="EMBL/GenBank/DDBJ databases">
        <title>Niabella digestum sp. nov., isolated from waste digestion system.</title>
        <authorList>
            <person name="Zhang L."/>
        </authorList>
    </citation>
    <scope>NUCLEOTIDE SEQUENCE [LARGE SCALE GENOMIC DNA]</scope>
    <source>
        <strain evidence="1 2">A18</strain>
    </source>
</reference>
<dbReference type="PROSITE" id="PS51257">
    <property type="entry name" value="PROKAR_LIPOPROTEIN"/>
    <property type="match status" value="1"/>
</dbReference>
<comment type="caution">
    <text evidence="1">The sequence shown here is derived from an EMBL/GenBank/DDBJ whole genome shotgun (WGS) entry which is preliminary data.</text>
</comment>
<organism evidence="1 2">
    <name type="scientific">Niabella digestorum</name>
    <dbReference type="NCBI Taxonomy" id="3117701"/>
    <lineage>
        <taxon>Bacteria</taxon>
        <taxon>Pseudomonadati</taxon>
        <taxon>Bacteroidota</taxon>
        <taxon>Chitinophagia</taxon>
        <taxon>Chitinophagales</taxon>
        <taxon>Chitinophagaceae</taxon>
        <taxon>Niabella</taxon>
    </lineage>
</organism>
<proteinExistence type="predicted"/>
<name>A0ABU7RJJ8_9BACT</name>
<sequence length="62" mass="6880">MRYYLAFIMAIWLACNIASDETPPLQRLQRAAPNCTSVTAVPATEMMALPESMVQLTFDSQA</sequence>
<gene>
    <name evidence="1" type="ORF">V2H41_12795</name>
</gene>
<evidence type="ECO:0000313" key="2">
    <source>
        <dbReference type="Proteomes" id="UP001357452"/>
    </source>
</evidence>
<evidence type="ECO:0000313" key="1">
    <source>
        <dbReference type="EMBL" id="MEE6188151.1"/>
    </source>
</evidence>
<dbReference type="RefSeq" id="WP_330975553.1">
    <property type="nucleotide sequence ID" value="NZ_JAZGLY010000008.1"/>
</dbReference>